<evidence type="ECO:0000259" key="16">
    <source>
        <dbReference type="PROSITE" id="PS51194"/>
    </source>
</evidence>
<evidence type="ECO:0000313" key="18">
    <source>
        <dbReference type="EMBL" id="KAF2492892.1"/>
    </source>
</evidence>
<dbReference type="CDD" id="cd17961">
    <property type="entry name" value="DEADc_DDX56"/>
    <property type="match status" value="1"/>
</dbReference>
<reference evidence="18" key="1">
    <citation type="journal article" date="2020" name="Stud. Mycol.">
        <title>101 Dothideomycetes genomes: a test case for predicting lifestyles and emergence of pathogens.</title>
        <authorList>
            <person name="Haridas S."/>
            <person name="Albert R."/>
            <person name="Binder M."/>
            <person name="Bloem J."/>
            <person name="Labutti K."/>
            <person name="Salamov A."/>
            <person name="Andreopoulos B."/>
            <person name="Baker S."/>
            <person name="Barry K."/>
            <person name="Bills G."/>
            <person name="Bluhm B."/>
            <person name="Cannon C."/>
            <person name="Castanera R."/>
            <person name="Culley D."/>
            <person name="Daum C."/>
            <person name="Ezra D."/>
            <person name="Gonzalez J."/>
            <person name="Henrissat B."/>
            <person name="Kuo A."/>
            <person name="Liang C."/>
            <person name="Lipzen A."/>
            <person name="Lutzoni F."/>
            <person name="Magnuson J."/>
            <person name="Mondo S."/>
            <person name="Nolan M."/>
            <person name="Ohm R."/>
            <person name="Pangilinan J."/>
            <person name="Park H.-J."/>
            <person name="Ramirez L."/>
            <person name="Alfaro M."/>
            <person name="Sun H."/>
            <person name="Tritt A."/>
            <person name="Yoshinaga Y."/>
            <person name="Zwiers L.-H."/>
            <person name="Turgeon B."/>
            <person name="Goodwin S."/>
            <person name="Spatafora J."/>
            <person name="Crous P."/>
            <person name="Grigoriev I."/>
        </authorList>
    </citation>
    <scope>NUCLEOTIDE SEQUENCE</scope>
    <source>
        <strain evidence="18">CBS 269.34</strain>
    </source>
</reference>
<dbReference type="Gene3D" id="3.40.50.300">
    <property type="entry name" value="P-loop containing nucleotide triphosphate hydrolases"/>
    <property type="match status" value="2"/>
</dbReference>
<dbReference type="GO" id="GO:0010467">
    <property type="term" value="P:gene expression"/>
    <property type="evidence" value="ECO:0007669"/>
    <property type="project" value="UniProtKB-ARBA"/>
</dbReference>
<dbReference type="Pfam" id="PF00271">
    <property type="entry name" value="Helicase_C"/>
    <property type="match status" value="2"/>
</dbReference>
<dbReference type="PANTHER" id="PTHR47959:SF21">
    <property type="entry name" value="DEAD-BOX HELICASE 56"/>
    <property type="match status" value="1"/>
</dbReference>
<accession>A0A6A6QKX0</accession>
<evidence type="ECO:0000256" key="3">
    <source>
        <dbReference type="ARBA" id="ARBA00012552"/>
    </source>
</evidence>
<comment type="function">
    <text evidence="1">ATP-binding RNA helicase involved in the biogenesis of 60S ribosomal subunits and is required for the normal formation of 25S and 5.8S rRNAs.</text>
</comment>
<evidence type="ECO:0000256" key="11">
    <source>
        <dbReference type="ARBA" id="ARBA00038041"/>
    </source>
</evidence>
<feature type="region of interest" description="Disordered" evidence="14">
    <location>
        <begin position="335"/>
        <end position="405"/>
    </location>
</feature>
<comment type="subcellular location">
    <subcellularLocation>
        <location evidence="2">Nucleus</location>
    </subcellularLocation>
</comment>
<dbReference type="OrthoDB" id="1191041at2759"/>
<dbReference type="GO" id="GO:0042254">
    <property type="term" value="P:ribosome biogenesis"/>
    <property type="evidence" value="ECO:0007669"/>
    <property type="project" value="UniProtKB-KW"/>
</dbReference>
<evidence type="ECO:0000256" key="14">
    <source>
        <dbReference type="SAM" id="MobiDB-lite"/>
    </source>
</evidence>
<protein>
    <recommendedName>
        <fullName evidence="3">RNA helicase</fullName>
        <ecNumber evidence="3">3.6.4.13</ecNumber>
    </recommendedName>
</protein>
<dbReference type="AlphaFoldDB" id="A0A6A6QKX0"/>
<dbReference type="InterPro" id="IPR014014">
    <property type="entry name" value="RNA_helicase_DEAD_Q_motif"/>
</dbReference>
<dbReference type="SMART" id="SM00490">
    <property type="entry name" value="HELICc"/>
    <property type="match status" value="1"/>
</dbReference>
<keyword evidence="7 18" id="KW-0347">Helicase</keyword>
<proteinExistence type="inferred from homology"/>
<sequence>MKRKLNEEDVPEEVRSAPAMKSGSKFETLHLDPRLMRGIQAQSWAEPTKVQLEAIPLALEGKDILARSSTGTGKTAAYLLPVLEKILRSKTTSTQRQVTALILVPTRELAGQVAKVTESLAAFCGQDIRVENIARKEDDNVQRQRLANFPDIVVSTPGRVSANLNNGALSLDHLAYLVIDEADLVMSFGHESDLENISKSFPKGVQCFLMSATLASDLDTLKGLFCRDPVILELDDDEKDAAGVTQFVARCKEDEKFLLVYVMFKLNLIKGKVIIFVGDIDRSYRLKLFLEQFGVKSAVLNSELPVASRLHIVEQFNKSLYEILIASDENEVLGNEGRKKKSNKVDEAEEEVDKEGEPSKAADPVDVPADDDHDAEKDTTNGNATEKSGPPQKKRKGPKLDKDAGVSRGLDFRNIACVLNFDLPTSSKSYTHRIGRTARAGQTGMALSFVVPKEHYRKHRPTTFPSTEHDEEVMAKIVASQEKKGKSVLPYNFDNERLDYFRYRFASALKAVTRIAVREARVRELRIELLTSDKLKRHFEENPELKQQLRHDGELRAVRLQPHLKHVPDYLLPGGTQAAQDNVGFIGMGKANENRIRKARMQNKARGKGRKPGGRNADPLKTFNAKGRGKK</sequence>
<dbReference type="Pfam" id="PF00270">
    <property type="entry name" value="DEAD"/>
    <property type="match status" value="1"/>
</dbReference>
<dbReference type="InterPro" id="IPR027417">
    <property type="entry name" value="P-loop_NTPase"/>
</dbReference>
<evidence type="ECO:0000256" key="1">
    <source>
        <dbReference type="ARBA" id="ARBA00003706"/>
    </source>
</evidence>
<feature type="compositionally biased region" description="Basic and acidic residues" evidence="14">
    <location>
        <begin position="1"/>
        <end position="15"/>
    </location>
</feature>
<organism evidence="18 19">
    <name type="scientific">Lophium mytilinum</name>
    <dbReference type="NCBI Taxonomy" id="390894"/>
    <lineage>
        <taxon>Eukaryota</taxon>
        <taxon>Fungi</taxon>
        <taxon>Dikarya</taxon>
        <taxon>Ascomycota</taxon>
        <taxon>Pezizomycotina</taxon>
        <taxon>Dothideomycetes</taxon>
        <taxon>Pleosporomycetidae</taxon>
        <taxon>Mytilinidiales</taxon>
        <taxon>Mytilinidiaceae</taxon>
        <taxon>Lophium</taxon>
    </lineage>
</organism>
<evidence type="ECO:0000256" key="10">
    <source>
        <dbReference type="ARBA" id="ARBA00023242"/>
    </source>
</evidence>
<evidence type="ECO:0000256" key="6">
    <source>
        <dbReference type="ARBA" id="ARBA00022801"/>
    </source>
</evidence>
<dbReference type="PROSITE" id="PS51192">
    <property type="entry name" value="HELICASE_ATP_BIND_1"/>
    <property type="match status" value="1"/>
</dbReference>
<evidence type="ECO:0000256" key="2">
    <source>
        <dbReference type="ARBA" id="ARBA00004123"/>
    </source>
</evidence>
<feature type="domain" description="Helicase ATP-binding" evidence="15">
    <location>
        <begin position="55"/>
        <end position="232"/>
    </location>
</feature>
<dbReference type="EMBL" id="MU004193">
    <property type="protein sequence ID" value="KAF2492892.1"/>
    <property type="molecule type" value="Genomic_DNA"/>
</dbReference>
<dbReference type="GO" id="GO:0005634">
    <property type="term" value="C:nucleus"/>
    <property type="evidence" value="ECO:0007669"/>
    <property type="project" value="UniProtKB-SubCell"/>
</dbReference>
<evidence type="ECO:0000259" key="15">
    <source>
        <dbReference type="PROSITE" id="PS51192"/>
    </source>
</evidence>
<feature type="region of interest" description="Disordered" evidence="14">
    <location>
        <begin position="1"/>
        <end position="21"/>
    </location>
</feature>
<feature type="compositionally biased region" description="Basic residues" evidence="14">
    <location>
        <begin position="599"/>
        <end position="613"/>
    </location>
</feature>
<evidence type="ECO:0000256" key="5">
    <source>
        <dbReference type="ARBA" id="ARBA00022741"/>
    </source>
</evidence>
<evidence type="ECO:0000256" key="9">
    <source>
        <dbReference type="ARBA" id="ARBA00022884"/>
    </source>
</evidence>
<keyword evidence="10" id="KW-0539">Nucleus</keyword>
<dbReference type="PROSITE" id="PS51195">
    <property type="entry name" value="Q_MOTIF"/>
    <property type="match status" value="1"/>
</dbReference>
<evidence type="ECO:0000256" key="12">
    <source>
        <dbReference type="ARBA" id="ARBA00047984"/>
    </source>
</evidence>
<keyword evidence="8" id="KW-0067">ATP-binding</keyword>
<comment type="similarity">
    <text evidence="11">Belongs to the DEAD box helicase family. DDX56/DBP9 subfamily.</text>
</comment>
<dbReference type="GO" id="GO:0005524">
    <property type="term" value="F:ATP binding"/>
    <property type="evidence" value="ECO:0007669"/>
    <property type="project" value="UniProtKB-KW"/>
</dbReference>
<dbReference type="EC" id="3.6.4.13" evidence="3"/>
<dbReference type="SUPFAM" id="SSF52540">
    <property type="entry name" value="P-loop containing nucleoside triphosphate hydrolases"/>
    <property type="match status" value="2"/>
</dbReference>
<dbReference type="InterPro" id="IPR050079">
    <property type="entry name" value="DEAD_box_RNA_helicase"/>
</dbReference>
<dbReference type="InterPro" id="IPR014001">
    <property type="entry name" value="Helicase_ATP-bd"/>
</dbReference>
<dbReference type="PANTHER" id="PTHR47959">
    <property type="entry name" value="ATP-DEPENDENT RNA HELICASE RHLE-RELATED"/>
    <property type="match status" value="1"/>
</dbReference>
<dbReference type="GO" id="GO:0003724">
    <property type="term" value="F:RNA helicase activity"/>
    <property type="evidence" value="ECO:0007669"/>
    <property type="project" value="UniProtKB-EC"/>
</dbReference>
<keyword evidence="6" id="KW-0378">Hydrolase</keyword>
<evidence type="ECO:0000256" key="7">
    <source>
        <dbReference type="ARBA" id="ARBA00022806"/>
    </source>
</evidence>
<evidence type="ECO:0000256" key="4">
    <source>
        <dbReference type="ARBA" id="ARBA00022517"/>
    </source>
</evidence>
<evidence type="ECO:0000259" key="17">
    <source>
        <dbReference type="PROSITE" id="PS51195"/>
    </source>
</evidence>
<name>A0A6A6QKX0_9PEZI</name>
<feature type="region of interest" description="Disordered" evidence="14">
    <location>
        <begin position="599"/>
        <end position="631"/>
    </location>
</feature>
<dbReference type="GO" id="GO:0016787">
    <property type="term" value="F:hydrolase activity"/>
    <property type="evidence" value="ECO:0007669"/>
    <property type="project" value="UniProtKB-KW"/>
</dbReference>
<dbReference type="InterPro" id="IPR001650">
    <property type="entry name" value="Helicase_C-like"/>
</dbReference>
<evidence type="ECO:0000313" key="19">
    <source>
        <dbReference type="Proteomes" id="UP000799750"/>
    </source>
</evidence>
<feature type="domain" description="DEAD-box RNA helicase Q" evidence="17">
    <location>
        <begin position="24"/>
        <end position="52"/>
    </location>
</feature>
<evidence type="ECO:0000256" key="8">
    <source>
        <dbReference type="ARBA" id="ARBA00022840"/>
    </source>
</evidence>
<dbReference type="CDD" id="cd18787">
    <property type="entry name" value="SF2_C_DEAD"/>
    <property type="match status" value="1"/>
</dbReference>
<gene>
    <name evidence="18" type="ORF">BU16DRAFT_490830</name>
</gene>
<keyword evidence="9" id="KW-0694">RNA-binding</keyword>
<dbReference type="SMART" id="SM00487">
    <property type="entry name" value="DEXDc"/>
    <property type="match status" value="1"/>
</dbReference>
<dbReference type="GO" id="GO:0003723">
    <property type="term" value="F:RNA binding"/>
    <property type="evidence" value="ECO:0007669"/>
    <property type="project" value="UniProtKB-KW"/>
</dbReference>
<comment type="catalytic activity">
    <reaction evidence="12">
        <text>ATP + H2O = ADP + phosphate + H(+)</text>
        <dbReference type="Rhea" id="RHEA:13065"/>
        <dbReference type="ChEBI" id="CHEBI:15377"/>
        <dbReference type="ChEBI" id="CHEBI:15378"/>
        <dbReference type="ChEBI" id="CHEBI:30616"/>
        <dbReference type="ChEBI" id="CHEBI:43474"/>
        <dbReference type="ChEBI" id="CHEBI:456216"/>
        <dbReference type="EC" id="3.6.4.13"/>
    </reaction>
</comment>
<dbReference type="InterPro" id="IPR011545">
    <property type="entry name" value="DEAD/DEAH_box_helicase_dom"/>
</dbReference>
<feature type="domain" description="Helicase C-terminal" evidence="16">
    <location>
        <begin position="243"/>
        <end position="497"/>
    </location>
</feature>
<evidence type="ECO:0000256" key="13">
    <source>
        <dbReference type="PROSITE-ProRule" id="PRU00552"/>
    </source>
</evidence>
<keyword evidence="19" id="KW-1185">Reference proteome</keyword>
<dbReference type="Proteomes" id="UP000799750">
    <property type="component" value="Unassembled WGS sequence"/>
</dbReference>
<dbReference type="GO" id="GO:0005829">
    <property type="term" value="C:cytosol"/>
    <property type="evidence" value="ECO:0007669"/>
    <property type="project" value="TreeGrafter"/>
</dbReference>
<keyword evidence="4" id="KW-0690">Ribosome biogenesis</keyword>
<feature type="short sequence motif" description="Q motif" evidence="13">
    <location>
        <begin position="24"/>
        <end position="52"/>
    </location>
</feature>
<dbReference type="PROSITE" id="PS51194">
    <property type="entry name" value="HELICASE_CTER"/>
    <property type="match status" value="1"/>
</dbReference>
<keyword evidence="5" id="KW-0547">Nucleotide-binding</keyword>